<dbReference type="PANTHER" id="PTHR43133">
    <property type="entry name" value="RNA POLYMERASE ECF-TYPE SIGMA FACTO"/>
    <property type="match status" value="1"/>
</dbReference>
<feature type="domain" description="RNA polymerase sigma-70 region 2" evidence="5">
    <location>
        <begin position="29"/>
        <end position="95"/>
    </location>
</feature>
<evidence type="ECO:0000256" key="1">
    <source>
        <dbReference type="ARBA" id="ARBA00010641"/>
    </source>
</evidence>
<dbReference type="PANTHER" id="PTHR43133:SF51">
    <property type="entry name" value="RNA POLYMERASE SIGMA FACTOR"/>
    <property type="match status" value="1"/>
</dbReference>
<dbReference type="GO" id="GO:0016987">
    <property type="term" value="F:sigma factor activity"/>
    <property type="evidence" value="ECO:0007669"/>
    <property type="project" value="UniProtKB-KW"/>
</dbReference>
<name>A0A517R383_9PLAN</name>
<dbReference type="CDD" id="cd06171">
    <property type="entry name" value="Sigma70_r4"/>
    <property type="match status" value="1"/>
</dbReference>
<evidence type="ECO:0000256" key="4">
    <source>
        <dbReference type="ARBA" id="ARBA00023163"/>
    </source>
</evidence>
<dbReference type="KEGG" id="svp:Pan189_27140"/>
<reference evidence="7 8" key="1">
    <citation type="submission" date="2019-02" db="EMBL/GenBank/DDBJ databases">
        <title>Deep-cultivation of Planctomycetes and their phenomic and genomic characterization uncovers novel biology.</title>
        <authorList>
            <person name="Wiegand S."/>
            <person name="Jogler M."/>
            <person name="Boedeker C."/>
            <person name="Pinto D."/>
            <person name="Vollmers J."/>
            <person name="Rivas-Marin E."/>
            <person name="Kohn T."/>
            <person name="Peeters S.H."/>
            <person name="Heuer A."/>
            <person name="Rast P."/>
            <person name="Oberbeckmann S."/>
            <person name="Bunk B."/>
            <person name="Jeske O."/>
            <person name="Meyerdierks A."/>
            <person name="Storesund J.E."/>
            <person name="Kallscheuer N."/>
            <person name="Luecker S."/>
            <person name="Lage O.M."/>
            <person name="Pohl T."/>
            <person name="Merkel B.J."/>
            <person name="Hornburger P."/>
            <person name="Mueller R.-W."/>
            <person name="Bruemmer F."/>
            <person name="Labrenz M."/>
            <person name="Spormann A.M."/>
            <person name="Op den Camp H."/>
            <person name="Overmann J."/>
            <person name="Amann R."/>
            <person name="Jetten M.S.M."/>
            <person name="Mascher T."/>
            <person name="Medema M.H."/>
            <person name="Devos D.P."/>
            <person name="Kaster A.-K."/>
            <person name="Ovreas L."/>
            <person name="Rohde M."/>
            <person name="Galperin M.Y."/>
            <person name="Jogler C."/>
        </authorList>
    </citation>
    <scope>NUCLEOTIDE SEQUENCE [LARGE SCALE GENOMIC DNA]</scope>
    <source>
        <strain evidence="7 8">Pan189</strain>
    </source>
</reference>
<keyword evidence="3" id="KW-0731">Sigma factor</keyword>
<evidence type="ECO:0000313" key="8">
    <source>
        <dbReference type="Proteomes" id="UP000317318"/>
    </source>
</evidence>
<dbReference type="GO" id="GO:0006352">
    <property type="term" value="P:DNA-templated transcription initiation"/>
    <property type="evidence" value="ECO:0007669"/>
    <property type="project" value="InterPro"/>
</dbReference>
<dbReference type="Pfam" id="PF08281">
    <property type="entry name" value="Sigma70_r4_2"/>
    <property type="match status" value="1"/>
</dbReference>
<dbReference type="InterPro" id="IPR036388">
    <property type="entry name" value="WH-like_DNA-bd_sf"/>
</dbReference>
<gene>
    <name evidence="7" type="primary">sigW_5</name>
    <name evidence="7" type="ORF">Pan189_27140</name>
</gene>
<dbReference type="InterPro" id="IPR007627">
    <property type="entry name" value="RNA_pol_sigma70_r2"/>
</dbReference>
<protein>
    <submittedName>
        <fullName evidence="7">ECF RNA polymerase sigma factor SigW</fullName>
    </submittedName>
</protein>
<evidence type="ECO:0000256" key="2">
    <source>
        <dbReference type="ARBA" id="ARBA00023015"/>
    </source>
</evidence>
<feature type="domain" description="RNA polymerase sigma factor 70 region 4 type 2" evidence="6">
    <location>
        <begin position="124"/>
        <end position="176"/>
    </location>
</feature>
<sequence length="196" mass="22616">MPAGDVVTSDESGLIRNCISGDERSCRLFVQKYQRLVFAICLRILGQRQDAEDAAQDIFLRIFRALDRWEPGRPLKPWLTTIAVNRCRTLLKKRQSESSRVRSVREVIEFCSPAATAADLAMAEELELALSKLRREYRLCFELYYRDEYSCVEIAEILDRPVNTVKTWLHRARRELADLLSRRGIAEEEGYVSVAS</sequence>
<evidence type="ECO:0000259" key="6">
    <source>
        <dbReference type="Pfam" id="PF08281"/>
    </source>
</evidence>
<accession>A0A517R383</accession>
<dbReference type="Gene3D" id="1.10.1740.10">
    <property type="match status" value="1"/>
</dbReference>
<dbReference type="OrthoDB" id="9785675at2"/>
<dbReference type="InterPro" id="IPR013249">
    <property type="entry name" value="RNA_pol_sigma70_r4_t2"/>
</dbReference>
<dbReference type="Proteomes" id="UP000317318">
    <property type="component" value="Chromosome"/>
</dbReference>
<dbReference type="AlphaFoldDB" id="A0A517R383"/>
<dbReference type="InterPro" id="IPR039425">
    <property type="entry name" value="RNA_pol_sigma-70-like"/>
</dbReference>
<dbReference type="InterPro" id="IPR013324">
    <property type="entry name" value="RNA_pol_sigma_r3/r4-like"/>
</dbReference>
<dbReference type="GO" id="GO:0003677">
    <property type="term" value="F:DNA binding"/>
    <property type="evidence" value="ECO:0007669"/>
    <property type="project" value="InterPro"/>
</dbReference>
<dbReference type="NCBIfam" id="TIGR02937">
    <property type="entry name" value="sigma70-ECF"/>
    <property type="match status" value="1"/>
</dbReference>
<dbReference type="EMBL" id="CP036268">
    <property type="protein sequence ID" value="QDT38323.1"/>
    <property type="molecule type" value="Genomic_DNA"/>
</dbReference>
<dbReference type="SUPFAM" id="SSF88659">
    <property type="entry name" value="Sigma3 and sigma4 domains of RNA polymerase sigma factors"/>
    <property type="match status" value="1"/>
</dbReference>
<keyword evidence="2" id="KW-0805">Transcription regulation</keyword>
<keyword evidence="8" id="KW-1185">Reference proteome</keyword>
<evidence type="ECO:0000313" key="7">
    <source>
        <dbReference type="EMBL" id="QDT38323.1"/>
    </source>
</evidence>
<evidence type="ECO:0000256" key="3">
    <source>
        <dbReference type="ARBA" id="ARBA00023082"/>
    </source>
</evidence>
<evidence type="ECO:0000259" key="5">
    <source>
        <dbReference type="Pfam" id="PF04542"/>
    </source>
</evidence>
<dbReference type="InterPro" id="IPR013325">
    <property type="entry name" value="RNA_pol_sigma_r2"/>
</dbReference>
<dbReference type="SUPFAM" id="SSF88946">
    <property type="entry name" value="Sigma2 domain of RNA polymerase sigma factors"/>
    <property type="match status" value="1"/>
</dbReference>
<dbReference type="Pfam" id="PF04542">
    <property type="entry name" value="Sigma70_r2"/>
    <property type="match status" value="1"/>
</dbReference>
<proteinExistence type="inferred from homology"/>
<dbReference type="InterPro" id="IPR014284">
    <property type="entry name" value="RNA_pol_sigma-70_dom"/>
</dbReference>
<dbReference type="Gene3D" id="1.10.10.10">
    <property type="entry name" value="Winged helix-like DNA-binding domain superfamily/Winged helix DNA-binding domain"/>
    <property type="match status" value="1"/>
</dbReference>
<organism evidence="7 8">
    <name type="scientific">Stratiformator vulcanicus</name>
    <dbReference type="NCBI Taxonomy" id="2527980"/>
    <lineage>
        <taxon>Bacteria</taxon>
        <taxon>Pseudomonadati</taxon>
        <taxon>Planctomycetota</taxon>
        <taxon>Planctomycetia</taxon>
        <taxon>Planctomycetales</taxon>
        <taxon>Planctomycetaceae</taxon>
        <taxon>Stratiformator</taxon>
    </lineage>
</organism>
<comment type="similarity">
    <text evidence="1">Belongs to the sigma-70 factor family. ECF subfamily.</text>
</comment>
<keyword evidence="4" id="KW-0804">Transcription</keyword>